<feature type="non-terminal residue" evidence="1">
    <location>
        <position position="75"/>
    </location>
</feature>
<accession>A0A177ARA4</accession>
<comment type="caution">
    <text evidence="1">The sequence shown here is derived from an EMBL/GenBank/DDBJ whole genome shotgun (WGS) entry which is preliminary data.</text>
</comment>
<dbReference type="Proteomes" id="UP000078046">
    <property type="component" value="Unassembled WGS sequence"/>
</dbReference>
<dbReference type="AlphaFoldDB" id="A0A177ARA4"/>
<evidence type="ECO:0000313" key="2">
    <source>
        <dbReference type="Proteomes" id="UP000078046"/>
    </source>
</evidence>
<dbReference type="InterPro" id="IPR014710">
    <property type="entry name" value="RmlC-like_jellyroll"/>
</dbReference>
<reference evidence="1 2" key="1">
    <citation type="submission" date="2016-04" db="EMBL/GenBank/DDBJ databases">
        <title>The genome of Intoshia linei affirms orthonectids as highly simplified spiralians.</title>
        <authorList>
            <person name="Mikhailov K.V."/>
            <person name="Slusarev G.S."/>
            <person name="Nikitin M.A."/>
            <person name="Logacheva M.D."/>
            <person name="Penin A."/>
            <person name="Aleoshin V."/>
            <person name="Panchin Y.V."/>
        </authorList>
    </citation>
    <scope>NUCLEOTIDE SEQUENCE [LARGE SCALE GENOMIC DNA]</scope>
    <source>
        <strain evidence="1">Intl2013</strain>
        <tissue evidence="1">Whole animal</tissue>
    </source>
</reference>
<keyword evidence="2" id="KW-1185">Reference proteome</keyword>
<protein>
    <submittedName>
        <fullName evidence="1">Uncharacterized protein</fullName>
    </submittedName>
</protein>
<organism evidence="1 2">
    <name type="scientific">Intoshia linei</name>
    <dbReference type="NCBI Taxonomy" id="1819745"/>
    <lineage>
        <taxon>Eukaryota</taxon>
        <taxon>Metazoa</taxon>
        <taxon>Spiralia</taxon>
        <taxon>Lophotrochozoa</taxon>
        <taxon>Mesozoa</taxon>
        <taxon>Orthonectida</taxon>
        <taxon>Rhopaluridae</taxon>
        <taxon>Intoshia</taxon>
    </lineage>
</organism>
<gene>
    <name evidence="1" type="ORF">A3Q56_07745</name>
</gene>
<dbReference type="EMBL" id="LWCA01001758">
    <property type="protein sequence ID" value="OAF64547.1"/>
    <property type="molecule type" value="Genomic_DNA"/>
</dbReference>
<proteinExistence type="predicted"/>
<name>A0A177ARA4_9BILA</name>
<sequence>MINQTYLVNEILKILHNGQVNRTKHEINMLLKFFSNTCDILKKMDNRILLDVINNCSHLHVEPNTVLLEQGKYGQ</sequence>
<evidence type="ECO:0000313" key="1">
    <source>
        <dbReference type="EMBL" id="OAF64547.1"/>
    </source>
</evidence>
<dbReference type="Gene3D" id="2.60.120.10">
    <property type="entry name" value="Jelly Rolls"/>
    <property type="match status" value="1"/>
</dbReference>